<organism evidence="5 6">
    <name type="scientific">Candidatus Endolissoclinum faulkneri L2</name>
    <dbReference type="NCBI Taxonomy" id="1193729"/>
    <lineage>
        <taxon>Bacteria</taxon>
        <taxon>Pseudomonadati</taxon>
        <taxon>Pseudomonadota</taxon>
        <taxon>Alphaproteobacteria</taxon>
        <taxon>Rhodospirillales</taxon>
        <taxon>Rhodospirillaceae</taxon>
        <taxon>Candidatus Endolissoclinum</taxon>
    </lineage>
</organism>
<dbReference type="eggNOG" id="COG2154">
    <property type="taxonomic scope" value="Bacteria"/>
</dbReference>
<dbReference type="InterPro" id="IPR036428">
    <property type="entry name" value="PCD_sf"/>
</dbReference>
<name>K7ZD72_9PROT</name>
<evidence type="ECO:0000256" key="3">
    <source>
        <dbReference type="ARBA" id="ARBA00023239"/>
    </source>
</evidence>
<dbReference type="GO" id="GO:0008124">
    <property type="term" value="F:4-alpha-hydroxytetrahydrobiopterin dehydratase activity"/>
    <property type="evidence" value="ECO:0007669"/>
    <property type="project" value="UniProtKB-UniRule"/>
</dbReference>
<dbReference type="NCBIfam" id="NF002018">
    <property type="entry name" value="PRK00823.1-3"/>
    <property type="match status" value="1"/>
</dbReference>
<dbReference type="Gene3D" id="3.30.1360.20">
    <property type="entry name" value="Transcriptional coactivator/pterin dehydratase"/>
    <property type="match status" value="1"/>
</dbReference>
<keyword evidence="3 4" id="KW-0456">Lyase</keyword>
<evidence type="ECO:0000256" key="4">
    <source>
        <dbReference type="HAMAP-Rule" id="MF_00434"/>
    </source>
</evidence>
<proteinExistence type="inferred from homology"/>
<keyword evidence="6" id="KW-1185">Reference proteome</keyword>
<comment type="catalytic activity">
    <reaction evidence="1 4">
        <text>(4aS,6R)-4a-hydroxy-L-erythro-5,6,7,8-tetrahydrobiopterin = (6R)-L-erythro-6,7-dihydrobiopterin + H2O</text>
        <dbReference type="Rhea" id="RHEA:11920"/>
        <dbReference type="ChEBI" id="CHEBI:15377"/>
        <dbReference type="ChEBI" id="CHEBI:15642"/>
        <dbReference type="ChEBI" id="CHEBI:43120"/>
        <dbReference type="EC" id="4.2.1.96"/>
    </reaction>
</comment>
<dbReference type="EMBL" id="CP003539">
    <property type="protein sequence ID" value="AFX99256.1"/>
    <property type="molecule type" value="Genomic_DNA"/>
</dbReference>
<dbReference type="KEGG" id="thal:A1OE_1078"/>
<dbReference type="NCBIfam" id="NF002017">
    <property type="entry name" value="PRK00823.1-2"/>
    <property type="match status" value="1"/>
</dbReference>
<comment type="similarity">
    <text evidence="2 4">Belongs to the pterin-4-alpha-carbinolamine dehydratase family.</text>
</comment>
<evidence type="ECO:0000256" key="2">
    <source>
        <dbReference type="ARBA" id="ARBA00006472"/>
    </source>
</evidence>
<dbReference type="HOGENOM" id="CLU_081974_3_2_5"/>
<dbReference type="PATRIC" id="fig|1193729.4.peg.589"/>
<dbReference type="HAMAP" id="MF_00434">
    <property type="entry name" value="Pterin_4_alpha"/>
    <property type="match status" value="1"/>
</dbReference>
<sequence>MVEKLSIKELNNNLVSMDGWTKTNDNTAIIKTFNFKSFDDAWNFMTQVAIKSSSMNHHPDWSNSYNKVIVELSTHNIGGVTDLDIELANYMDVTALDIRLI</sequence>
<gene>
    <name evidence="5" type="primary">pcbd2</name>
    <name evidence="5" type="ORF">A1OE_1078</name>
</gene>
<dbReference type="PANTHER" id="PTHR12599">
    <property type="entry name" value="PTERIN-4-ALPHA-CARBINOLAMINE DEHYDRATASE"/>
    <property type="match status" value="1"/>
</dbReference>
<dbReference type="SUPFAM" id="SSF55248">
    <property type="entry name" value="PCD-like"/>
    <property type="match status" value="1"/>
</dbReference>
<dbReference type="STRING" id="1193729.A1OE_1078"/>
<dbReference type="AlphaFoldDB" id="K7ZD72"/>
<dbReference type="Proteomes" id="UP000010077">
    <property type="component" value="Chromosome"/>
</dbReference>
<dbReference type="GO" id="GO:0006729">
    <property type="term" value="P:tetrahydrobiopterin biosynthetic process"/>
    <property type="evidence" value="ECO:0007669"/>
    <property type="project" value="InterPro"/>
</dbReference>
<accession>K7ZD72</accession>
<reference evidence="5 6" key="1">
    <citation type="journal article" date="2012" name="Proc. Natl. Acad. Sci. U.S.A.">
        <title>Genome streamlining and chemical defense in a coral reef symbiosis.</title>
        <authorList>
            <person name="Kwan J.C."/>
            <person name="Donia M.S."/>
            <person name="Han A.W."/>
            <person name="Hirose E."/>
            <person name="Haygood M.G."/>
            <person name="Schmidt E.W."/>
        </authorList>
    </citation>
    <scope>NUCLEOTIDE SEQUENCE [LARGE SCALE GENOMIC DNA]</scope>
    <source>
        <strain evidence="5 6">L2</strain>
    </source>
</reference>
<evidence type="ECO:0000313" key="6">
    <source>
        <dbReference type="Proteomes" id="UP000010077"/>
    </source>
</evidence>
<dbReference type="InterPro" id="IPR001533">
    <property type="entry name" value="Pterin_deHydtase"/>
</dbReference>
<dbReference type="EC" id="4.2.1.96" evidence="4"/>
<dbReference type="RefSeq" id="WP_015088754.1">
    <property type="nucleotide sequence ID" value="NC_019566.1"/>
</dbReference>
<evidence type="ECO:0000256" key="1">
    <source>
        <dbReference type="ARBA" id="ARBA00001554"/>
    </source>
</evidence>
<protein>
    <recommendedName>
        <fullName evidence="4">Putative pterin-4-alpha-carbinolamine dehydratase</fullName>
        <shortName evidence="4">PHS</shortName>
        <ecNumber evidence="4">4.2.1.96</ecNumber>
    </recommendedName>
    <alternativeName>
        <fullName evidence="4">4-alpha-hydroxy-tetrahydropterin dehydratase</fullName>
    </alternativeName>
    <alternativeName>
        <fullName evidence="4">Pterin carbinolamine dehydratase</fullName>
        <shortName evidence="4">PCD</shortName>
    </alternativeName>
</protein>
<dbReference type="Pfam" id="PF01329">
    <property type="entry name" value="Pterin_4a"/>
    <property type="match status" value="1"/>
</dbReference>
<evidence type="ECO:0000313" key="5">
    <source>
        <dbReference type="EMBL" id="AFX99256.1"/>
    </source>
</evidence>
<dbReference type="OrthoDB" id="9794987at2"/>
<dbReference type="PANTHER" id="PTHR12599:SF0">
    <property type="entry name" value="PTERIN-4-ALPHA-CARBINOLAMINE DEHYDRATASE"/>
    <property type="match status" value="1"/>
</dbReference>